<dbReference type="RefSeq" id="WP_133356129.1">
    <property type="nucleotide sequence ID" value="NZ_SMZJ02000003.1"/>
</dbReference>
<feature type="transmembrane region" description="Helical" evidence="9">
    <location>
        <begin position="317"/>
        <end position="338"/>
    </location>
</feature>
<feature type="transmembrane region" description="Helical" evidence="9">
    <location>
        <begin position="154"/>
        <end position="178"/>
    </location>
</feature>
<dbReference type="GO" id="GO:0006857">
    <property type="term" value="P:oligopeptide transport"/>
    <property type="evidence" value="ECO:0007669"/>
    <property type="project" value="InterPro"/>
</dbReference>
<evidence type="ECO:0000256" key="5">
    <source>
        <dbReference type="ARBA" id="ARBA00022856"/>
    </source>
</evidence>
<keyword evidence="5" id="KW-0653">Protein transport</keyword>
<feature type="transmembrane region" description="Helical" evidence="9">
    <location>
        <begin position="246"/>
        <end position="267"/>
    </location>
</feature>
<feature type="transmembrane region" description="Helical" evidence="9">
    <location>
        <begin position="287"/>
        <end position="305"/>
    </location>
</feature>
<feature type="transmembrane region" description="Helical" evidence="9">
    <location>
        <begin position="93"/>
        <end position="111"/>
    </location>
</feature>
<gene>
    <name evidence="10" type="ORF">E1J38_005290</name>
</gene>
<dbReference type="InterPro" id="IPR005279">
    <property type="entry name" value="Dipep/tripep_permease"/>
</dbReference>
<keyword evidence="7 9" id="KW-0472">Membrane</keyword>
<dbReference type="InterPro" id="IPR000109">
    <property type="entry name" value="POT_fam"/>
</dbReference>
<dbReference type="NCBIfam" id="TIGR00924">
    <property type="entry name" value="yjdL_sub1_fam"/>
    <property type="match status" value="1"/>
</dbReference>
<dbReference type="InterPro" id="IPR018456">
    <property type="entry name" value="PTR2_symporter_CS"/>
</dbReference>
<feature type="transmembrane region" description="Helical" evidence="9">
    <location>
        <begin position="559"/>
        <end position="584"/>
    </location>
</feature>
<evidence type="ECO:0000256" key="2">
    <source>
        <dbReference type="ARBA" id="ARBA00022448"/>
    </source>
</evidence>
<feature type="transmembrane region" description="Helical" evidence="9">
    <location>
        <begin position="358"/>
        <end position="380"/>
    </location>
</feature>
<feature type="transmembrane region" description="Helical" evidence="9">
    <location>
        <begin position="459"/>
        <end position="477"/>
    </location>
</feature>
<evidence type="ECO:0000313" key="10">
    <source>
        <dbReference type="EMBL" id="TWO33308.1"/>
    </source>
</evidence>
<comment type="caution">
    <text evidence="10">The sequence shown here is derived from an EMBL/GenBank/DDBJ whole genome shotgun (WGS) entry which is preliminary data.</text>
</comment>
<evidence type="ECO:0000256" key="1">
    <source>
        <dbReference type="ARBA" id="ARBA00004651"/>
    </source>
</evidence>
<dbReference type="PANTHER" id="PTHR23517:SF15">
    <property type="entry name" value="PROTON-DEPENDENT OLIGOPEPTIDE FAMILY TRANSPORT PROTEIN"/>
    <property type="match status" value="1"/>
</dbReference>
<dbReference type="GO" id="GO:0005886">
    <property type="term" value="C:plasma membrane"/>
    <property type="evidence" value="ECO:0007669"/>
    <property type="project" value="UniProtKB-SubCell"/>
</dbReference>
<keyword evidence="4 8" id="KW-0812">Transmembrane</keyword>
<keyword evidence="2 8" id="KW-0813">Transport</keyword>
<keyword evidence="5" id="KW-0571">Peptide transport</keyword>
<feature type="transmembrane region" description="Helical" evidence="9">
    <location>
        <begin position="64"/>
        <end position="86"/>
    </location>
</feature>
<comment type="similarity">
    <text evidence="8">Belongs to the major facilitator superfamily. Proton-dependent oligopeptide transporter (POT/PTR) (TC 2.A.17) family.</text>
</comment>
<dbReference type="AlphaFoldDB" id="A0A562YFD1"/>
<evidence type="ECO:0000256" key="9">
    <source>
        <dbReference type="SAM" id="Phobius"/>
    </source>
</evidence>
<dbReference type="PANTHER" id="PTHR23517">
    <property type="entry name" value="RESISTANCE PROTEIN MDTM, PUTATIVE-RELATED-RELATED"/>
    <property type="match status" value="1"/>
</dbReference>
<organism evidence="10 11">
    <name type="scientific">Seonamhaeicola sediminis</name>
    <dbReference type="NCBI Taxonomy" id="2528206"/>
    <lineage>
        <taxon>Bacteria</taxon>
        <taxon>Pseudomonadati</taxon>
        <taxon>Bacteroidota</taxon>
        <taxon>Flavobacteriia</taxon>
        <taxon>Flavobacteriales</taxon>
        <taxon>Flavobacteriaceae</taxon>
    </lineage>
</organism>
<sequence length="592" mass="66344">MQTNTSTDQFFKNTVLGHPSGLFVLFFTEMWERFSYYGMRAILVIFLTGVITEDNPGWGWDKPAALSLLGTYAMFVYLTPIVGGWLADNKIGYRLAVVIGALLMTLGHAAMAVETPTFLYIGITLLILGNGFFKPNMTSIISKMYEGRDEKKDGAYNIFYMGVNAGAFLGIMLCGWIGENISWSYGFGLAGIFMFLGMLQFYYAQPLFGNIGAKPRNEKRDIIDELIDTSNNQDNKKEKLNPFLSIDYLWVGIFIISALIFIINDPLSKIANINVLNFSIAGMTDSLFFALLAAIIFIIILIVRIPRYEKLVRDRMIAFTIFCVFTIFFWAAFEQAAGSLPLYTRDFTNRVLEGNASLIFKVIDAIVTVVPIGIITYVLISLFRKTFSKISLSNIILASSFVIIWALVIYKLYINFSVEAKEVEITWFAILNSLFIIIFAPLFTKWWDSKYNPPASVKYGLGLIIMAIGFGLLAFAARNVPLGAQTAKLSMIWLVFAYLFHTLGELCLSPMGLSYLSKLVPARMVAFMFGVYYLAIAIGNKMAHYVGGDIEKITEESGLSHFFLIFTIVPVLLGLVSFALHPLLKKLMHGVR</sequence>
<evidence type="ECO:0000256" key="7">
    <source>
        <dbReference type="ARBA" id="ARBA00023136"/>
    </source>
</evidence>
<feature type="transmembrane region" description="Helical" evidence="9">
    <location>
        <begin position="520"/>
        <end position="539"/>
    </location>
</feature>
<keyword evidence="11" id="KW-1185">Reference proteome</keyword>
<feature type="transmembrane region" description="Helical" evidence="9">
    <location>
        <begin position="425"/>
        <end position="447"/>
    </location>
</feature>
<dbReference type="InterPro" id="IPR036259">
    <property type="entry name" value="MFS_trans_sf"/>
</dbReference>
<feature type="transmembrane region" description="Helical" evidence="9">
    <location>
        <begin position="34"/>
        <end position="52"/>
    </location>
</feature>
<keyword evidence="3" id="KW-1003">Cell membrane</keyword>
<dbReference type="Pfam" id="PF00854">
    <property type="entry name" value="PTR2"/>
    <property type="match status" value="2"/>
</dbReference>
<feature type="transmembrane region" description="Helical" evidence="9">
    <location>
        <begin position="117"/>
        <end position="133"/>
    </location>
</feature>
<dbReference type="Proteomes" id="UP000295814">
    <property type="component" value="Unassembled WGS sequence"/>
</dbReference>
<dbReference type="SUPFAM" id="SSF103473">
    <property type="entry name" value="MFS general substrate transporter"/>
    <property type="match status" value="2"/>
</dbReference>
<dbReference type="OrthoDB" id="9772725at2"/>
<dbReference type="PROSITE" id="PS01023">
    <property type="entry name" value="PTR2_2"/>
    <property type="match status" value="1"/>
</dbReference>
<accession>A0A562YFD1</accession>
<feature type="transmembrane region" description="Helical" evidence="9">
    <location>
        <begin position="184"/>
        <end position="204"/>
    </location>
</feature>
<protein>
    <submittedName>
        <fullName evidence="10">Peptide MFS transporter</fullName>
    </submittedName>
</protein>
<proteinExistence type="inferred from homology"/>
<evidence type="ECO:0000256" key="8">
    <source>
        <dbReference type="RuleBase" id="RU003755"/>
    </source>
</evidence>
<name>A0A562YFD1_9FLAO</name>
<dbReference type="EMBL" id="SMZJ02000003">
    <property type="protein sequence ID" value="TWO33308.1"/>
    <property type="molecule type" value="Genomic_DNA"/>
</dbReference>
<evidence type="ECO:0000313" key="11">
    <source>
        <dbReference type="Proteomes" id="UP000295814"/>
    </source>
</evidence>
<evidence type="ECO:0000256" key="3">
    <source>
        <dbReference type="ARBA" id="ARBA00022475"/>
    </source>
</evidence>
<feature type="transmembrane region" description="Helical" evidence="9">
    <location>
        <begin position="489"/>
        <end position="508"/>
    </location>
</feature>
<reference evidence="10 11" key="1">
    <citation type="submission" date="2019-07" db="EMBL/GenBank/DDBJ databases">
        <title>Seonamhaeicola sp. W255 draft genome.</title>
        <authorList>
            <person name="Zhang X.-Y."/>
            <person name="Zhang R."/>
            <person name="Zhong Y.-L."/>
            <person name="Du Z.-J."/>
        </authorList>
    </citation>
    <scope>NUCLEOTIDE SEQUENCE [LARGE SCALE GENOMIC DNA]</scope>
    <source>
        <strain evidence="10 11">W255</strain>
    </source>
</reference>
<keyword evidence="6 9" id="KW-1133">Transmembrane helix</keyword>
<feature type="transmembrane region" description="Helical" evidence="9">
    <location>
        <begin position="392"/>
        <end position="413"/>
    </location>
</feature>
<dbReference type="Gene3D" id="1.20.1250.20">
    <property type="entry name" value="MFS general substrate transporter like domains"/>
    <property type="match status" value="2"/>
</dbReference>
<evidence type="ECO:0000256" key="4">
    <source>
        <dbReference type="ARBA" id="ARBA00022692"/>
    </source>
</evidence>
<evidence type="ECO:0000256" key="6">
    <source>
        <dbReference type="ARBA" id="ARBA00022989"/>
    </source>
</evidence>
<dbReference type="CDD" id="cd17346">
    <property type="entry name" value="MFS_DtpA_like"/>
    <property type="match status" value="1"/>
</dbReference>
<dbReference type="GO" id="GO:1904680">
    <property type="term" value="F:peptide transmembrane transporter activity"/>
    <property type="evidence" value="ECO:0007669"/>
    <property type="project" value="InterPro"/>
</dbReference>
<comment type="subcellular location">
    <subcellularLocation>
        <location evidence="1">Cell membrane</location>
        <topology evidence="1">Multi-pass membrane protein</topology>
    </subcellularLocation>
    <subcellularLocation>
        <location evidence="8">Membrane</location>
        <topology evidence="8">Multi-pass membrane protein</topology>
    </subcellularLocation>
</comment>
<dbReference type="InterPro" id="IPR050171">
    <property type="entry name" value="MFS_Transporters"/>
</dbReference>